<evidence type="ECO:0000313" key="1">
    <source>
        <dbReference type="EMBL" id="SFI06917.1"/>
    </source>
</evidence>
<protein>
    <recommendedName>
        <fullName evidence="3">DNA-binding domain-containing protein</fullName>
    </recommendedName>
</protein>
<dbReference type="EMBL" id="FOPU01000063">
    <property type="protein sequence ID" value="SFI06917.1"/>
    <property type="molecule type" value="Genomic_DNA"/>
</dbReference>
<name>A0A1I3F6R0_9RHOB</name>
<keyword evidence="2" id="KW-1185">Reference proteome</keyword>
<proteinExistence type="predicted"/>
<sequence>MNPDHAQSVVARCLTDPEFLLRAHDRSLSELSSEGTAEDIAAEMLGNSELERLLRFRGFITKVKHNALRRRIPATLGLMGGLGVELLFFCNFSQAYVSARREGPLDERTHLDLFSEAVSGFLSEQPEQIATPVAETFAHELLLFDLGRTPPAITETEHMRWQGAMSLVPKTTDIIRISGRLGARDFTPLDVVVRRHTLCYWRPENRDSVSIFEVDALTAAVFVALRAGGGPEETRRMLAEARLSQISPEELRAAAVAAARRGFVELRGEWLR</sequence>
<organism evidence="1 2">
    <name type="scientific">Paracoccus aminovorans</name>
    <dbReference type="NCBI Taxonomy" id="34004"/>
    <lineage>
        <taxon>Bacteria</taxon>
        <taxon>Pseudomonadati</taxon>
        <taxon>Pseudomonadota</taxon>
        <taxon>Alphaproteobacteria</taxon>
        <taxon>Rhodobacterales</taxon>
        <taxon>Paracoccaceae</taxon>
        <taxon>Paracoccus</taxon>
    </lineage>
</organism>
<accession>A0A1I3F6R0</accession>
<evidence type="ECO:0000313" key="2">
    <source>
        <dbReference type="Proteomes" id="UP000183635"/>
    </source>
</evidence>
<dbReference type="AlphaFoldDB" id="A0A1I3F6R0"/>
<dbReference type="Proteomes" id="UP000183635">
    <property type="component" value="Unassembled WGS sequence"/>
</dbReference>
<gene>
    <name evidence="1" type="ORF">SAMN04488021_1636</name>
</gene>
<dbReference type="OrthoDB" id="5184759at2"/>
<evidence type="ECO:0008006" key="3">
    <source>
        <dbReference type="Google" id="ProtNLM"/>
    </source>
</evidence>
<dbReference type="STRING" id="34004.SAMN04488021_1636"/>
<reference evidence="1 2" key="1">
    <citation type="submission" date="2016-10" db="EMBL/GenBank/DDBJ databases">
        <authorList>
            <person name="de Groot N.N."/>
        </authorList>
    </citation>
    <scope>NUCLEOTIDE SEQUENCE [LARGE SCALE GENOMIC DNA]</scope>
    <source>
        <strain evidence="1 2">DSM 8537</strain>
    </source>
</reference>
<dbReference type="RefSeq" id="WP_139218154.1">
    <property type="nucleotide sequence ID" value="NZ_FOPU01000063.1"/>
</dbReference>